<comment type="caution">
    <text evidence="15">The sequence shown here is derived from an EMBL/GenBank/DDBJ whole genome shotgun (WGS) entry which is preliminary data.</text>
</comment>
<evidence type="ECO:0000259" key="13">
    <source>
        <dbReference type="PROSITE" id="PS50011"/>
    </source>
</evidence>
<reference evidence="16" key="1">
    <citation type="journal article" date="2017" name="bioRxiv">
        <title>Comparative analysis of the genomes of Stylophora pistillata and Acropora digitifera provides evidence for extensive differences between species of corals.</title>
        <authorList>
            <person name="Voolstra C.R."/>
            <person name="Li Y."/>
            <person name="Liew Y.J."/>
            <person name="Baumgarten S."/>
            <person name="Zoccola D."/>
            <person name="Flot J.-F."/>
            <person name="Tambutte S."/>
            <person name="Allemand D."/>
            <person name="Aranda M."/>
        </authorList>
    </citation>
    <scope>NUCLEOTIDE SEQUENCE [LARGE SCALE GENOMIC DNA]</scope>
</reference>
<organism evidence="15 16">
    <name type="scientific">Stylophora pistillata</name>
    <name type="common">Smooth cauliflower coral</name>
    <dbReference type="NCBI Taxonomy" id="50429"/>
    <lineage>
        <taxon>Eukaryota</taxon>
        <taxon>Metazoa</taxon>
        <taxon>Cnidaria</taxon>
        <taxon>Anthozoa</taxon>
        <taxon>Hexacorallia</taxon>
        <taxon>Scleractinia</taxon>
        <taxon>Astrocoeniina</taxon>
        <taxon>Pocilloporidae</taxon>
        <taxon>Stylophora</taxon>
    </lineage>
</organism>
<dbReference type="PROSITE" id="PS00109">
    <property type="entry name" value="PROTEIN_KINASE_TYR"/>
    <property type="match status" value="1"/>
</dbReference>
<keyword evidence="11" id="KW-0067">ATP-binding</keyword>
<keyword evidence="7 15" id="KW-0675">Receptor</keyword>
<keyword evidence="3" id="KW-0812">Transmembrane</keyword>
<dbReference type="InterPro" id="IPR020635">
    <property type="entry name" value="Tyr_kinase_cat_dom"/>
</dbReference>
<evidence type="ECO:0000256" key="4">
    <source>
        <dbReference type="ARBA" id="ARBA00022989"/>
    </source>
</evidence>
<dbReference type="Gene3D" id="1.10.510.10">
    <property type="entry name" value="Transferase(Phosphotransferase) domain 1"/>
    <property type="match status" value="1"/>
</dbReference>
<dbReference type="GO" id="GO:0007169">
    <property type="term" value="P:cell surface receptor protein tyrosine kinase signaling pathway"/>
    <property type="evidence" value="ECO:0007669"/>
    <property type="project" value="TreeGrafter"/>
</dbReference>
<dbReference type="SMART" id="SM00408">
    <property type="entry name" value="IGc2"/>
    <property type="match status" value="3"/>
</dbReference>
<evidence type="ECO:0000256" key="3">
    <source>
        <dbReference type="ARBA" id="ARBA00022692"/>
    </source>
</evidence>
<dbReference type="Gene3D" id="2.60.40.10">
    <property type="entry name" value="Immunoglobulins"/>
    <property type="match status" value="3"/>
</dbReference>
<dbReference type="SMART" id="SM00409">
    <property type="entry name" value="IG"/>
    <property type="match status" value="3"/>
</dbReference>
<dbReference type="PROSITE" id="PS50835">
    <property type="entry name" value="IG_LIKE"/>
    <property type="match status" value="3"/>
</dbReference>
<feature type="region of interest" description="Disordered" evidence="12">
    <location>
        <begin position="899"/>
        <end position="924"/>
    </location>
</feature>
<evidence type="ECO:0000256" key="7">
    <source>
        <dbReference type="ARBA" id="ARBA00023170"/>
    </source>
</evidence>
<dbReference type="PANTHER" id="PTHR24416:SF611">
    <property type="entry name" value="TYROSINE-PROTEIN KINASE TRANSMEMBRANE RECEPTOR ROR"/>
    <property type="match status" value="1"/>
</dbReference>
<keyword evidence="11" id="KW-0547">Nucleotide-binding</keyword>
<dbReference type="InterPro" id="IPR011009">
    <property type="entry name" value="Kinase-like_dom_sf"/>
</dbReference>
<dbReference type="PROSITE" id="PS00107">
    <property type="entry name" value="PROTEIN_KINASE_ATP"/>
    <property type="match status" value="1"/>
</dbReference>
<dbReference type="PANTHER" id="PTHR24416">
    <property type="entry name" value="TYROSINE-PROTEIN KINASE RECEPTOR"/>
    <property type="match status" value="1"/>
</dbReference>
<feature type="region of interest" description="Disordered" evidence="12">
    <location>
        <begin position="982"/>
        <end position="1006"/>
    </location>
</feature>
<protein>
    <recommendedName>
        <fullName evidence="2">receptor protein-tyrosine kinase</fullName>
        <ecNumber evidence="2">2.7.10.1</ecNumber>
    </recommendedName>
</protein>
<dbReference type="FunFam" id="2.60.40.10:FF:000032">
    <property type="entry name" value="palladin isoform X1"/>
    <property type="match status" value="1"/>
</dbReference>
<evidence type="ECO:0000256" key="11">
    <source>
        <dbReference type="PROSITE-ProRule" id="PRU10141"/>
    </source>
</evidence>
<dbReference type="PROSITE" id="PS50011">
    <property type="entry name" value="PROTEIN_KINASE_DOM"/>
    <property type="match status" value="1"/>
</dbReference>
<evidence type="ECO:0000256" key="6">
    <source>
        <dbReference type="ARBA" id="ARBA00023157"/>
    </source>
</evidence>
<feature type="region of interest" description="Disordered" evidence="12">
    <location>
        <begin position="685"/>
        <end position="705"/>
    </location>
</feature>
<dbReference type="OrthoDB" id="5982258at2759"/>
<evidence type="ECO:0000313" key="15">
    <source>
        <dbReference type="EMBL" id="PFX12806.1"/>
    </source>
</evidence>
<dbReference type="GO" id="GO:0043235">
    <property type="term" value="C:receptor complex"/>
    <property type="evidence" value="ECO:0007669"/>
    <property type="project" value="TreeGrafter"/>
</dbReference>
<keyword evidence="4" id="KW-1133">Transmembrane helix</keyword>
<dbReference type="Pfam" id="PF07679">
    <property type="entry name" value="I-set"/>
    <property type="match status" value="1"/>
</dbReference>
<feature type="domain" description="Protein kinase" evidence="13">
    <location>
        <begin position="481"/>
        <end position="879"/>
    </location>
</feature>
<keyword evidence="6" id="KW-1015">Disulfide bond</keyword>
<feature type="domain" description="Ig-like" evidence="14">
    <location>
        <begin position="200"/>
        <end position="287"/>
    </location>
</feature>
<evidence type="ECO:0000256" key="5">
    <source>
        <dbReference type="ARBA" id="ARBA00023136"/>
    </source>
</evidence>
<keyword evidence="15" id="KW-0418">Kinase</keyword>
<feature type="region of interest" description="Disordered" evidence="12">
    <location>
        <begin position="854"/>
        <end position="877"/>
    </location>
</feature>
<feature type="binding site" evidence="11">
    <location>
        <position position="515"/>
    </location>
    <ligand>
        <name>ATP</name>
        <dbReference type="ChEBI" id="CHEBI:30616"/>
    </ligand>
</feature>
<dbReference type="InterPro" id="IPR000719">
    <property type="entry name" value="Prot_kinase_dom"/>
</dbReference>
<dbReference type="GO" id="GO:0005524">
    <property type="term" value="F:ATP binding"/>
    <property type="evidence" value="ECO:0007669"/>
    <property type="project" value="UniProtKB-UniRule"/>
</dbReference>
<evidence type="ECO:0000256" key="12">
    <source>
        <dbReference type="SAM" id="MobiDB-lite"/>
    </source>
</evidence>
<dbReference type="AlphaFoldDB" id="A0A2B4R6L7"/>
<dbReference type="Gene3D" id="3.30.200.20">
    <property type="entry name" value="Phosphorylase Kinase, domain 1"/>
    <property type="match status" value="2"/>
</dbReference>
<dbReference type="GO" id="GO:0005886">
    <property type="term" value="C:plasma membrane"/>
    <property type="evidence" value="ECO:0007669"/>
    <property type="project" value="TreeGrafter"/>
</dbReference>
<dbReference type="InterPro" id="IPR017441">
    <property type="entry name" value="Protein_kinase_ATP_BS"/>
</dbReference>
<dbReference type="CDD" id="cd00096">
    <property type="entry name" value="Ig"/>
    <property type="match status" value="1"/>
</dbReference>
<dbReference type="InterPro" id="IPR013783">
    <property type="entry name" value="Ig-like_fold"/>
</dbReference>
<dbReference type="Proteomes" id="UP000225706">
    <property type="component" value="Unassembled WGS sequence"/>
</dbReference>
<gene>
    <name evidence="15" type="primary">Cad96Ca</name>
    <name evidence="15" type="ORF">AWC38_SpisGene23172</name>
</gene>
<dbReference type="InterPro" id="IPR003598">
    <property type="entry name" value="Ig_sub2"/>
</dbReference>
<evidence type="ECO:0000313" key="16">
    <source>
        <dbReference type="Proteomes" id="UP000225706"/>
    </source>
</evidence>
<proteinExistence type="predicted"/>
<sequence length="1006" mass="110113">MGWSSWSGGCKECKSLQYRERVGPPTINPLLKNQSAVAYNSSLHFNCSLSGIPTPEVLWTRNGVNLSNNNALTIVRARLNDSGQYTCSAKNSEGSNNTTFWIEVAGVSPQIIVPPIDQSITEGYPVNFSCKATGVPTPTLVWVFNNGGLQPVISKADQEGASFLELPRVTKGMEGTYKCTAKNKENTTSSSATLLVYGKASAQVVSETYSKLTTGEVLALTCTVNEETVNITWKKDGEPLTERAVIEIRLDEKISRLVIIKVVEGDRGEYSCEASNQLGTVARSSVTLDVGGPPTINPLLKNQSAVAYNSLLHFNCFVSGIPTPEHAGWHTCEEEYKFGVFATQKIAVAISNIRSHVDQFQILFNNSIIGRSLLVDSTSVGVDYEEQDEVEMGQLNANTDGWEIAVDRLNFREPIGRGAFGSVWRALLGRSRGRPGNRTVAAKCYLLLQEVPTRSSEEHDEVELGQLNTNTDGWEIAVDRLNLREAIGRGAFGSVWRALLGRSRGRPGNRTVAAKCCLPISGEQGRQALLREIDLLKLFGRMGHENVVKFIGCVTVGAQPILIMEYLWRGDLLGYLRKSRGVFDHYHRGVGRVDHLTTYDMVLFAKQIAHGMTFLASRGIIHRDLAARNILLDEHRVCKLTDFGLSYQDFKYGPGNAKKTYVDIVNMDKYDHDKYKFIDDRGAAANREDAAPDEQGAAAAKPDREVGEHGATAYPFVAATEDGARAFPLAIKVEEGGAAHSFKNDEKGTDASEYLFECDTLLYLSESEGEDIDGSDCPLAIEEEDIDPLPSNLAMDDNGLGPLAGPIVTDEENPDCSTCFLVIEKENSSNLAFSSLTGEEGLEATACPPVIETEDPNSLAHPHATEVNRPDASQSHPVIGEEDVDSLEYPSLIEAEGHIDSAFSPEVEEGTTSKPETNADDQGAAVVQSVKETGEEELKTFQLKNTKYEQDYCGKHMEDQCDAVELYDEEVGVQEYNDYQLTAVDTDETGNEEDEETSEGTPLVQD</sequence>
<dbReference type="InterPro" id="IPR050122">
    <property type="entry name" value="RTK"/>
</dbReference>
<dbReference type="EMBL" id="LSMT01001175">
    <property type="protein sequence ID" value="PFX12806.1"/>
    <property type="molecule type" value="Genomic_DNA"/>
</dbReference>
<accession>A0A2B4R6L7</accession>
<evidence type="ECO:0000256" key="9">
    <source>
        <dbReference type="ARBA" id="ARBA00023319"/>
    </source>
</evidence>
<keyword evidence="15" id="KW-0808">Transferase</keyword>
<keyword evidence="8" id="KW-0325">Glycoprotein</keyword>
<dbReference type="InterPro" id="IPR001245">
    <property type="entry name" value="Ser-Thr/Tyr_kinase_cat_dom"/>
</dbReference>
<dbReference type="InterPro" id="IPR036179">
    <property type="entry name" value="Ig-like_dom_sf"/>
</dbReference>
<dbReference type="InterPro" id="IPR007110">
    <property type="entry name" value="Ig-like_dom"/>
</dbReference>
<comment type="subcellular location">
    <subcellularLocation>
        <location evidence="1">Membrane</location>
        <topology evidence="1">Single-pass membrane protein</topology>
    </subcellularLocation>
</comment>
<dbReference type="EC" id="2.7.10.1" evidence="2"/>
<dbReference type="SUPFAM" id="SSF56112">
    <property type="entry name" value="Protein kinase-like (PK-like)"/>
    <property type="match status" value="2"/>
</dbReference>
<dbReference type="InterPro" id="IPR013098">
    <property type="entry name" value="Ig_I-set"/>
</dbReference>
<keyword evidence="9" id="KW-0393">Immunoglobulin domain</keyword>
<evidence type="ECO:0000256" key="2">
    <source>
        <dbReference type="ARBA" id="ARBA00011902"/>
    </source>
</evidence>
<evidence type="ECO:0000256" key="8">
    <source>
        <dbReference type="ARBA" id="ARBA00023180"/>
    </source>
</evidence>
<evidence type="ECO:0000256" key="10">
    <source>
        <dbReference type="ARBA" id="ARBA00051243"/>
    </source>
</evidence>
<dbReference type="GO" id="GO:0004714">
    <property type="term" value="F:transmembrane receptor protein tyrosine kinase activity"/>
    <property type="evidence" value="ECO:0007669"/>
    <property type="project" value="UniProtKB-EC"/>
</dbReference>
<dbReference type="InterPro" id="IPR003599">
    <property type="entry name" value="Ig_sub"/>
</dbReference>
<comment type="catalytic activity">
    <reaction evidence="10">
        <text>L-tyrosyl-[protein] + ATP = O-phospho-L-tyrosyl-[protein] + ADP + H(+)</text>
        <dbReference type="Rhea" id="RHEA:10596"/>
        <dbReference type="Rhea" id="RHEA-COMP:10136"/>
        <dbReference type="Rhea" id="RHEA-COMP:20101"/>
        <dbReference type="ChEBI" id="CHEBI:15378"/>
        <dbReference type="ChEBI" id="CHEBI:30616"/>
        <dbReference type="ChEBI" id="CHEBI:46858"/>
        <dbReference type="ChEBI" id="CHEBI:61978"/>
        <dbReference type="ChEBI" id="CHEBI:456216"/>
        <dbReference type="EC" id="2.7.10.1"/>
    </reaction>
</comment>
<keyword evidence="16" id="KW-1185">Reference proteome</keyword>
<dbReference type="SMART" id="SM00219">
    <property type="entry name" value="TyrKc"/>
    <property type="match status" value="1"/>
</dbReference>
<feature type="domain" description="Ig-like" evidence="14">
    <location>
        <begin position="25"/>
        <end position="103"/>
    </location>
</feature>
<keyword evidence="5" id="KW-0472">Membrane</keyword>
<dbReference type="Pfam" id="PF07714">
    <property type="entry name" value="PK_Tyr_Ser-Thr"/>
    <property type="match status" value="1"/>
</dbReference>
<evidence type="ECO:0000256" key="1">
    <source>
        <dbReference type="ARBA" id="ARBA00004167"/>
    </source>
</evidence>
<dbReference type="InterPro" id="IPR008266">
    <property type="entry name" value="Tyr_kinase_AS"/>
</dbReference>
<evidence type="ECO:0000259" key="14">
    <source>
        <dbReference type="PROSITE" id="PS50835"/>
    </source>
</evidence>
<feature type="domain" description="Ig-like" evidence="14">
    <location>
        <begin position="109"/>
        <end position="195"/>
    </location>
</feature>
<dbReference type="SUPFAM" id="SSF48726">
    <property type="entry name" value="Immunoglobulin"/>
    <property type="match status" value="3"/>
</dbReference>
<name>A0A2B4R6L7_STYPI</name>
<feature type="compositionally biased region" description="Acidic residues" evidence="12">
    <location>
        <begin position="985"/>
        <end position="998"/>
    </location>
</feature>
<dbReference type="Pfam" id="PF13927">
    <property type="entry name" value="Ig_3"/>
    <property type="match status" value="2"/>
</dbReference>